<dbReference type="GeneID" id="42004360"/>
<evidence type="ECO:0000256" key="3">
    <source>
        <dbReference type="ARBA" id="ARBA00022989"/>
    </source>
</evidence>
<accession>A0A507C9D2</accession>
<keyword evidence="2 6" id="KW-0812">Transmembrane</keyword>
<feature type="transmembrane region" description="Helical" evidence="6">
    <location>
        <begin position="1071"/>
        <end position="1091"/>
    </location>
</feature>
<organism evidence="7 8">
    <name type="scientific">Synchytrium microbalum</name>
    <dbReference type="NCBI Taxonomy" id="1806994"/>
    <lineage>
        <taxon>Eukaryota</taxon>
        <taxon>Fungi</taxon>
        <taxon>Fungi incertae sedis</taxon>
        <taxon>Chytridiomycota</taxon>
        <taxon>Chytridiomycota incertae sedis</taxon>
        <taxon>Chytridiomycetes</taxon>
        <taxon>Synchytriales</taxon>
        <taxon>Synchytriaceae</taxon>
        <taxon>Synchytrium</taxon>
    </lineage>
</organism>
<dbReference type="InterPro" id="IPR023299">
    <property type="entry name" value="ATPase_P-typ_cyto_dom_N"/>
</dbReference>
<dbReference type="Gene3D" id="3.40.50.1000">
    <property type="entry name" value="HAD superfamily/HAD-like"/>
    <property type="match status" value="2"/>
</dbReference>
<evidence type="ECO:0000313" key="7">
    <source>
        <dbReference type="EMBL" id="TPX34153.1"/>
    </source>
</evidence>
<dbReference type="SUPFAM" id="SSF81665">
    <property type="entry name" value="Calcium ATPase, transmembrane domain M"/>
    <property type="match status" value="1"/>
</dbReference>
<evidence type="ECO:0000256" key="2">
    <source>
        <dbReference type="ARBA" id="ARBA00022692"/>
    </source>
</evidence>
<dbReference type="AlphaFoldDB" id="A0A507C9D2"/>
<gene>
    <name evidence="7" type="ORF">SmJEL517_g03135</name>
</gene>
<dbReference type="GO" id="GO:0000166">
    <property type="term" value="F:nucleotide binding"/>
    <property type="evidence" value="ECO:0007669"/>
    <property type="project" value="InterPro"/>
</dbReference>
<dbReference type="OrthoDB" id="5568754at2759"/>
<dbReference type="InterPro" id="IPR036412">
    <property type="entry name" value="HAD-like_sf"/>
</dbReference>
<dbReference type="InterPro" id="IPR023214">
    <property type="entry name" value="HAD_sf"/>
</dbReference>
<dbReference type="InterPro" id="IPR023298">
    <property type="entry name" value="ATPase_P-typ_TM_dom_sf"/>
</dbReference>
<evidence type="ECO:0000256" key="6">
    <source>
        <dbReference type="SAM" id="Phobius"/>
    </source>
</evidence>
<sequence length="1152" mass="128866">MAFCAPKEEVDLGIQPLRSSISANPVITGLSNDEARISLLHEAEKVLIEQHPRVSLTPAVIGYLLRPENIVTYLSILGLLADFICSRVSGSTYVSRDAAILVEAVLLAVVATWNLYMWSRELHLTVLEMRTRVQRLLDQLNMFSLSQKQEMKIPTHIPTVALVRVYRSKMWQNHPTGLLVQGDVIQLSLGDTTPCKLQLLQPVSNGWVLEKFILYRNVMLTPKVLESPDEDEAEIDPESPIKAWPPNEGGTTAGQYYFKVLETHIGDTLKAALLIRRPETIIVRQLQMLGNLFSRYIVWVMILIPFIINLARFLIRTDAYEGPRYALAVQMLITLQVYVLLPLLPLSIPTLAIAARSYGNAQILSLFDALQTSKAEFKDDEDVDEFDIAPPPTKDIHLDPRVVWKKFLAQMTDIDVGSLARTTGLVESLASTTVICALDREGTIASPIPSVEQLFFLDQEGEPVVIDVIEDQNEAHGIYFEDRDWEKHIKLLKPLGLETLLNTDCTVFQGRKRNDNHRKSNNMHLHGRVQPARQTCLCRIGREIGFIDDALKSFVSRKIIQTFAPLHPSVSQTEALYHFEIPSMYSQVFEETNSGTLQLFSDGTWDLVLDLCGEYWNGKTLELMTESIEEEINEFAQKCSIGDMQVVAYAYRPVLKLPENVTGNTLLDGDLVYIELGDSTEDHLHASESGRISPPHLLSPITSSTGNGVPVDLNGAQRPSISSLDQQTQSIISRSKDYSAGHSPMGHTRPITARILSEVDSIDSGVAMEKDRFFRELIKGQTFLGMAAMSYQPKSDVVSFIEDLRLAGIRFVYFSSSPERESKSFAGEKLGLEIDWNSCILLSSSDSSYLDPHDRKAQLPRGIDNIRNHIKNVDDIPLHVSLFAECNPRTTREMVKIFQENGEVVCCIGSSLYDSNVELFAGADIGIGVEPLSVLKSRGHTTGPISPLVAQSSFTTLPCALYLHFDTSFYILTQVIGEARTLAANARQGFLFLVGGLSCISTILVFSYCLLLPPIMTGYQIIWLSWLMLPLISTAFLFTEADEDVMIMMPVKNQEHLKDIWRYSWYLTARFLVPVGTTVAVYAMSLGDLIYRTEVTTIFGPYEVLDERSRWAVLVAQNLGIVTYVLCVGKKKVIHAVESMIDNSITFVVCLQ</sequence>
<name>A0A507C9D2_9FUNG</name>
<comment type="subcellular location">
    <subcellularLocation>
        <location evidence="1">Membrane</location>
    </subcellularLocation>
</comment>
<reference evidence="7 8" key="1">
    <citation type="journal article" date="2019" name="Sci. Rep.">
        <title>Comparative genomics of chytrid fungi reveal insights into the obligate biotrophic and pathogenic lifestyle of Synchytrium endobioticum.</title>
        <authorList>
            <person name="van de Vossenberg B.T.L.H."/>
            <person name="Warris S."/>
            <person name="Nguyen H.D.T."/>
            <person name="van Gent-Pelzer M.P.E."/>
            <person name="Joly D.L."/>
            <person name="van de Geest H.C."/>
            <person name="Bonants P.J.M."/>
            <person name="Smith D.S."/>
            <person name="Levesque C.A."/>
            <person name="van der Lee T.A.J."/>
        </authorList>
    </citation>
    <scope>NUCLEOTIDE SEQUENCE [LARGE SCALE GENOMIC DNA]</scope>
    <source>
        <strain evidence="7 8">JEL517</strain>
    </source>
</reference>
<dbReference type="Proteomes" id="UP000319731">
    <property type="component" value="Unassembled WGS sequence"/>
</dbReference>
<feature type="region of interest" description="Disordered" evidence="5">
    <location>
        <begin position="701"/>
        <end position="720"/>
    </location>
</feature>
<dbReference type="RefSeq" id="XP_031024950.1">
    <property type="nucleotide sequence ID" value="XM_031169063.1"/>
</dbReference>
<dbReference type="InterPro" id="IPR039720">
    <property type="entry name" value="TMEM94"/>
</dbReference>
<dbReference type="SUPFAM" id="SSF56784">
    <property type="entry name" value="HAD-like"/>
    <property type="match status" value="1"/>
</dbReference>
<dbReference type="GO" id="GO:0016020">
    <property type="term" value="C:membrane"/>
    <property type="evidence" value="ECO:0007669"/>
    <property type="project" value="UniProtKB-SubCell"/>
</dbReference>
<feature type="transmembrane region" description="Helical" evidence="6">
    <location>
        <begin position="296"/>
        <end position="315"/>
    </location>
</feature>
<evidence type="ECO:0000256" key="5">
    <source>
        <dbReference type="SAM" id="MobiDB-lite"/>
    </source>
</evidence>
<keyword evidence="4 6" id="KW-0472">Membrane</keyword>
<evidence type="ECO:0000256" key="1">
    <source>
        <dbReference type="ARBA" id="ARBA00004370"/>
    </source>
</evidence>
<evidence type="ECO:0008006" key="9">
    <source>
        <dbReference type="Google" id="ProtNLM"/>
    </source>
</evidence>
<dbReference type="Gene3D" id="1.20.1110.10">
    <property type="entry name" value="Calcium-transporting ATPase, transmembrane domain"/>
    <property type="match status" value="1"/>
</dbReference>
<keyword evidence="3 6" id="KW-1133">Transmembrane helix</keyword>
<dbReference type="EMBL" id="QEAO01000015">
    <property type="protein sequence ID" value="TPX34153.1"/>
    <property type="molecule type" value="Genomic_DNA"/>
</dbReference>
<evidence type="ECO:0000313" key="8">
    <source>
        <dbReference type="Proteomes" id="UP000319731"/>
    </source>
</evidence>
<feature type="transmembrane region" description="Helical" evidence="6">
    <location>
        <begin position="327"/>
        <end position="348"/>
    </location>
</feature>
<evidence type="ECO:0000256" key="4">
    <source>
        <dbReference type="ARBA" id="ARBA00023136"/>
    </source>
</evidence>
<comment type="caution">
    <text evidence="7">The sequence shown here is derived from an EMBL/GenBank/DDBJ whole genome shotgun (WGS) entry which is preliminary data.</text>
</comment>
<dbReference type="Gene3D" id="3.40.1110.10">
    <property type="entry name" value="Calcium-transporting ATPase, cytoplasmic domain N"/>
    <property type="match status" value="1"/>
</dbReference>
<feature type="transmembrane region" description="Helical" evidence="6">
    <location>
        <begin position="989"/>
        <end position="1015"/>
    </location>
</feature>
<dbReference type="PANTHER" id="PTHR13219">
    <property type="entry name" value="TRANSMEMBRANE PROTEIN 94"/>
    <property type="match status" value="1"/>
</dbReference>
<keyword evidence="8" id="KW-1185">Reference proteome</keyword>
<proteinExistence type="predicted"/>
<protein>
    <recommendedName>
        <fullName evidence="9">Cation-transporting P-type ATPase C-terminal domain-containing protein</fullName>
    </recommendedName>
</protein>
<feature type="transmembrane region" description="Helical" evidence="6">
    <location>
        <begin position="1021"/>
        <end position="1039"/>
    </location>
</feature>
<dbReference type="SUPFAM" id="SSF81660">
    <property type="entry name" value="Metal cation-transporting ATPase, ATP-binding domain N"/>
    <property type="match status" value="1"/>
</dbReference>
<dbReference type="PANTHER" id="PTHR13219:SF6">
    <property type="entry name" value="TRANSMEMBRANE PROTEIN 94"/>
    <property type="match status" value="1"/>
</dbReference>